<dbReference type="Pfam" id="PF13370">
    <property type="entry name" value="Fer4_13"/>
    <property type="match status" value="1"/>
</dbReference>
<name>A0AB34JZ84_PRYPA</name>
<keyword evidence="3" id="KW-1185">Reference proteome</keyword>
<feature type="region of interest" description="Disordered" evidence="1">
    <location>
        <begin position="272"/>
        <end position="344"/>
    </location>
</feature>
<evidence type="ECO:0008006" key="4">
    <source>
        <dbReference type="Google" id="ProtNLM"/>
    </source>
</evidence>
<protein>
    <recommendedName>
        <fullName evidence="4">Ferredoxin</fullName>
    </recommendedName>
</protein>
<accession>A0AB34JZ84</accession>
<evidence type="ECO:0000313" key="3">
    <source>
        <dbReference type="Proteomes" id="UP001515480"/>
    </source>
</evidence>
<evidence type="ECO:0000313" key="2">
    <source>
        <dbReference type="EMBL" id="KAL1526187.1"/>
    </source>
</evidence>
<dbReference type="EMBL" id="JBGBPQ010000003">
    <property type="protein sequence ID" value="KAL1526187.1"/>
    <property type="molecule type" value="Genomic_DNA"/>
</dbReference>
<dbReference type="PANTHER" id="PTHR44579">
    <property type="entry name" value="OS01G0730500 PROTEIN"/>
    <property type="match status" value="1"/>
</dbReference>
<dbReference type="AlphaFoldDB" id="A0AB34JZ84"/>
<dbReference type="SUPFAM" id="SSF54862">
    <property type="entry name" value="4Fe-4S ferredoxins"/>
    <property type="match status" value="1"/>
</dbReference>
<organism evidence="2 3">
    <name type="scientific">Prymnesium parvum</name>
    <name type="common">Toxic golden alga</name>
    <dbReference type="NCBI Taxonomy" id="97485"/>
    <lineage>
        <taxon>Eukaryota</taxon>
        <taxon>Haptista</taxon>
        <taxon>Haptophyta</taxon>
        <taxon>Prymnesiophyceae</taxon>
        <taxon>Prymnesiales</taxon>
        <taxon>Prymnesiaceae</taxon>
        <taxon>Prymnesium</taxon>
    </lineage>
</organism>
<dbReference type="PANTHER" id="PTHR44579:SF2">
    <property type="entry name" value="OS01G0730500 PROTEIN"/>
    <property type="match status" value="1"/>
</dbReference>
<reference evidence="2 3" key="1">
    <citation type="journal article" date="2024" name="Science">
        <title>Giant polyketide synthase enzymes in the biosynthesis of giant marine polyether toxins.</title>
        <authorList>
            <person name="Fallon T.R."/>
            <person name="Shende V.V."/>
            <person name="Wierzbicki I.H."/>
            <person name="Pendleton A.L."/>
            <person name="Watervoot N.F."/>
            <person name="Auber R.P."/>
            <person name="Gonzalez D.J."/>
            <person name="Wisecaver J.H."/>
            <person name="Moore B.S."/>
        </authorList>
    </citation>
    <scope>NUCLEOTIDE SEQUENCE [LARGE SCALE GENOMIC DNA]</scope>
    <source>
        <strain evidence="2 3">12B1</strain>
    </source>
</reference>
<evidence type="ECO:0000256" key="1">
    <source>
        <dbReference type="SAM" id="MobiDB-lite"/>
    </source>
</evidence>
<gene>
    <name evidence="2" type="ORF">AB1Y20_014915</name>
</gene>
<proteinExistence type="predicted"/>
<dbReference type="Proteomes" id="UP001515480">
    <property type="component" value="Unassembled WGS sequence"/>
</dbReference>
<sequence length="344" mass="37748">MLVSLPHALSPLGGPLLAAGCLLPPRCAPRRSREVFAQEDDREAMFSALFAKEVGANKEEDSHKYIEKHSDGTPAKARYTYVDEHTCIGCTYCTQVARNTFFLEEDYGRARVYQQDGDSDDTIQEAIDSCPVNCIHYVSYEDLVTLEQERAGQVINNKARLVNQQEARSGAPPSRATFFDSAGVRCNNCPSRGCKECPMFGVGQNPVYMERLAQQKARREASGEAKLKEEEVRRAELIGNMFDAELATVDEPAELSVVDVQEEAFVSLPSEVSLDASSEPVPSPQPSSSASTDSKPEAEAEDDNEPFTGANDAPGALSDDSPEVFDMIFAEYAPITDDIEEPRE</sequence>
<dbReference type="Gene3D" id="3.30.70.20">
    <property type="match status" value="1"/>
</dbReference>
<comment type="caution">
    <text evidence="2">The sequence shown here is derived from an EMBL/GenBank/DDBJ whole genome shotgun (WGS) entry which is preliminary data.</text>
</comment>